<evidence type="ECO:0000259" key="1">
    <source>
        <dbReference type="Pfam" id="PF13460"/>
    </source>
</evidence>
<dbReference type="SUPFAM" id="SSF55961">
    <property type="entry name" value="Bet v1-like"/>
    <property type="match status" value="1"/>
</dbReference>
<dbReference type="AlphaFoldDB" id="A0A0W8FXX9"/>
<feature type="domain" description="NAD(P)-binding" evidence="1">
    <location>
        <begin position="8"/>
        <end position="146"/>
    </location>
</feature>
<organism evidence="2">
    <name type="scientific">hydrocarbon metagenome</name>
    <dbReference type="NCBI Taxonomy" id="938273"/>
    <lineage>
        <taxon>unclassified sequences</taxon>
        <taxon>metagenomes</taxon>
        <taxon>ecological metagenomes</taxon>
    </lineage>
</organism>
<comment type="caution">
    <text evidence="2">The sequence shown here is derived from an EMBL/GenBank/DDBJ whole genome shotgun (WGS) entry which is preliminary data.</text>
</comment>
<dbReference type="Gene3D" id="3.40.50.720">
    <property type="entry name" value="NAD(P)-binding Rossmann-like Domain"/>
    <property type="match status" value="1"/>
</dbReference>
<name>A0A0W8FXX9_9ZZZZ</name>
<reference evidence="2" key="1">
    <citation type="journal article" date="2015" name="Proc. Natl. Acad. Sci. U.S.A.">
        <title>Networks of energetic and metabolic interactions define dynamics in microbial communities.</title>
        <authorList>
            <person name="Embree M."/>
            <person name="Liu J.K."/>
            <person name="Al-Bassam M.M."/>
            <person name="Zengler K."/>
        </authorList>
    </citation>
    <scope>NUCLEOTIDE SEQUENCE</scope>
</reference>
<protein>
    <submittedName>
        <fullName evidence="2">Putative nucleoside-diphosphate-sugar epimerase</fullName>
    </submittedName>
</protein>
<dbReference type="PANTHER" id="PTHR12126">
    <property type="entry name" value="NADH-UBIQUINONE OXIDOREDUCTASE 39 KDA SUBUNIT-RELATED"/>
    <property type="match status" value="1"/>
</dbReference>
<dbReference type="CDD" id="cd05245">
    <property type="entry name" value="SDR_a2"/>
    <property type="match status" value="1"/>
</dbReference>
<dbReference type="PANTHER" id="PTHR12126:SF11">
    <property type="entry name" value="NADH DEHYDROGENASE [UBIQUINONE] 1 ALPHA SUBCOMPLEX SUBUNIT 9, MITOCHONDRIAL"/>
    <property type="match status" value="1"/>
</dbReference>
<dbReference type="Pfam" id="PF13460">
    <property type="entry name" value="NAD_binding_10"/>
    <property type="match status" value="1"/>
</dbReference>
<sequence>MKNILVTGATGYIGGRLITRLIDKGYNVTCLVRDKRRVLGRWPEAKVVEGDVHKFDSLTTALKDIDIAYYLIHSMSSGEHNFVDLDEKAAENFSLKAKTAGVKRIIYLGGLGSKSDELSPHLRSRQATGEKLRSSGISVTEFRAGMIVGSGSLSFEMVRYLTERVPIMICPKWVSTKTQPIAIRDVLRYLIDTIEKPESENMILEIGSPDILTYADLMLTYAKIRGLKRYMINVPFLTPRLSSYWVDLVTPIPSNIARPIIEGLKNESVCSDDRARKIFPFEPISYEDAVTFALQRQKKGNVETIWSGSISSINSSNVINLDLLHREGMIIEKRERVINAPAHKVFEIVSKLGGKNGWYANFLWQTRGVIDRVFGGVGMRRGRRDKEKLMVGDPLDFWRVEAVETNQLIRLRAEMKLPGRAWLQFSLRQIDPGKSILTQIAFFEPKGLFGVIYWYSIYFVHKLVFSGMINDIKSKSESTLT</sequence>
<dbReference type="EMBL" id="LNQE01000640">
    <property type="protein sequence ID" value="KUG25618.1"/>
    <property type="molecule type" value="Genomic_DNA"/>
</dbReference>
<dbReference type="Pfam" id="PF11066">
    <property type="entry name" value="DUF2867"/>
    <property type="match status" value="1"/>
</dbReference>
<dbReference type="InterPro" id="IPR021295">
    <property type="entry name" value="DUF2867"/>
</dbReference>
<dbReference type="GO" id="GO:0044877">
    <property type="term" value="F:protein-containing complex binding"/>
    <property type="evidence" value="ECO:0007669"/>
    <property type="project" value="TreeGrafter"/>
</dbReference>
<proteinExistence type="predicted"/>
<accession>A0A0W8FXX9</accession>
<gene>
    <name evidence="2" type="ORF">ASZ90_004560</name>
</gene>
<dbReference type="SUPFAM" id="SSF51735">
    <property type="entry name" value="NAD(P)-binding Rossmann-fold domains"/>
    <property type="match status" value="1"/>
</dbReference>
<dbReference type="InterPro" id="IPR036291">
    <property type="entry name" value="NAD(P)-bd_dom_sf"/>
</dbReference>
<dbReference type="InterPro" id="IPR016040">
    <property type="entry name" value="NAD(P)-bd_dom"/>
</dbReference>
<evidence type="ECO:0000313" key="2">
    <source>
        <dbReference type="EMBL" id="KUG25618.1"/>
    </source>
</evidence>
<dbReference type="InterPro" id="IPR051207">
    <property type="entry name" value="ComplexI_NDUFA9_subunit"/>
</dbReference>